<dbReference type="AlphaFoldDB" id="A0A4R6YWK6"/>
<dbReference type="Proteomes" id="UP000295293">
    <property type="component" value="Unassembled WGS sequence"/>
</dbReference>
<protein>
    <submittedName>
        <fullName evidence="8">Heme exporter protein A</fullName>
    </submittedName>
</protein>
<gene>
    <name evidence="8" type="ORF">DFR29_107229</name>
</gene>
<dbReference type="PANTHER" id="PTHR43499:SF1">
    <property type="entry name" value="ABC TRANSPORTER I FAMILY MEMBER 1"/>
    <property type="match status" value="1"/>
</dbReference>
<evidence type="ECO:0000256" key="6">
    <source>
        <dbReference type="ARBA" id="ARBA00023136"/>
    </source>
</evidence>
<keyword evidence="3" id="KW-0201">Cytochrome c-type biogenesis</keyword>
<evidence type="ECO:0000256" key="5">
    <source>
        <dbReference type="ARBA" id="ARBA00022967"/>
    </source>
</evidence>
<dbReference type="InterPro" id="IPR017871">
    <property type="entry name" value="ABC_transporter-like_CS"/>
</dbReference>
<dbReference type="Pfam" id="PF00005">
    <property type="entry name" value="ABC_tran"/>
    <property type="match status" value="1"/>
</dbReference>
<evidence type="ECO:0000259" key="7">
    <source>
        <dbReference type="PROSITE" id="PS50893"/>
    </source>
</evidence>
<keyword evidence="1" id="KW-0813">Transport</keyword>
<keyword evidence="5" id="KW-1278">Translocase</keyword>
<dbReference type="OrthoDB" id="9800654at2"/>
<evidence type="ECO:0000256" key="4">
    <source>
        <dbReference type="ARBA" id="ARBA00022840"/>
    </source>
</evidence>
<keyword evidence="9" id="KW-1185">Reference proteome</keyword>
<dbReference type="InterPro" id="IPR003593">
    <property type="entry name" value="AAA+_ATPase"/>
</dbReference>
<dbReference type="GO" id="GO:0016887">
    <property type="term" value="F:ATP hydrolysis activity"/>
    <property type="evidence" value="ECO:0007669"/>
    <property type="project" value="InterPro"/>
</dbReference>
<comment type="caution">
    <text evidence="8">The sequence shown here is derived from an EMBL/GenBank/DDBJ whole genome shotgun (WGS) entry which is preliminary data.</text>
</comment>
<reference evidence="8 9" key="1">
    <citation type="submission" date="2019-03" db="EMBL/GenBank/DDBJ databases">
        <title>Genomic Encyclopedia of Type Strains, Phase IV (KMG-IV): sequencing the most valuable type-strain genomes for metagenomic binning, comparative biology and taxonomic classification.</title>
        <authorList>
            <person name="Goeker M."/>
        </authorList>
    </citation>
    <scope>NUCLEOTIDE SEQUENCE [LARGE SCALE GENOMIC DNA]</scope>
    <source>
        <strain evidence="8 9">DSM 21667</strain>
    </source>
</reference>
<dbReference type="RefSeq" id="WP_133819121.1">
    <property type="nucleotide sequence ID" value="NZ_SNZH01000007.1"/>
</dbReference>
<dbReference type="NCBIfam" id="TIGR01189">
    <property type="entry name" value="ccmA"/>
    <property type="match status" value="1"/>
</dbReference>
<proteinExistence type="predicted"/>
<dbReference type="PANTHER" id="PTHR43499">
    <property type="entry name" value="ABC TRANSPORTER I FAMILY MEMBER 1"/>
    <property type="match status" value="1"/>
</dbReference>
<keyword evidence="4" id="KW-0067">ATP-binding</keyword>
<name>A0A4R6YWK6_9GAMM</name>
<dbReference type="InterPro" id="IPR027417">
    <property type="entry name" value="P-loop_NTPase"/>
</dbReference>
<dbReference type="PROSITE" id="PS50893">
    <property type="entry name" value="ABC_TRANSPORTER_2"/>
    <property type="match status" value="1"/>
</dbReference>
<keyword evidence="2" id="KW-0547">Nucleotide-binding</keyword>
<evidence type="ECO:0000313" key="8">
    <source>
        <dbReference type="EMBL" id="TDR43216.1"/>
    </source>
</evidence>
<organism evidence="8 9">
    <name type="scientific">Tahibacter aquaticus</name>
    <dbReference type="NCBI Taxonomy" id="520092"/>
    <lineage>
        <taxon>Bacteria</taxon>
        <taxon>Pseudomonadati</taxon>
        <taxon>Pseudomonadota</taxon>
        <taxon>Gammaproteobacteria</taxon>
        <taxon>Lysobacterales</taxon>
        <taxon>Rhodanobacteraceae</taxon>
        <taxon>Tahibacter</taxon>
    </lineage>
</organism>
<keyword evidence="6" id="KW-0472">Membrane</keyword>
<dbReference type="InterPro" id="IPR005895">
    <property type="entry name" value="ABC_transptr_haem_export_CcmA"/>
</dbReference>
<evidence type="ECO:0000256" key="1">
    <source>
        <dbReference type="ARBA" id="ARBA00022448"/>
    </source>
</evidence>
<dbReference type="EMBL" id="SNZH01000007">
    <property type="protein sequence ID" value="TDR43216.1"/>
    <property type="molecule type" value="Genomic_DNA"/>
</dbReference>
<dbReference type="PROSITE" id="PS00211">
    <property type="entry name" value="ABC_TRANSPORTER_1"/>
    <property type="match status" value="1"/>
</dbReference>
<accession>A0A4R6YWK6</accession>
<dbReference type="InterPro" id="IPR003439">
    <property type="entry name" value="ABC_transporter-like_ATP-bd"/>
</dbReference>
<dbReference type="Gene3D" id="3.40.50.300">
    <property type="entry name" value="P-loop containing nucleotide triphosphate hydrolases"/>
    <property type="match status" value="1"/>
</dbReference>
<feature type="domain" description="ABC transporter" evidence="7">
    <location>
        <begin position="13"/>
        <end position="219"/>
    </location>
</feature>
<dbReference type="NCBIfam" id="NF010061">
    <property type="entry name" value="PRK13538.1"/>
    <property type="match status" value="1"/>
</dbReference>
<evidence type="ECO:0000256" key="3">
    <source>
        <dbReference type="ARBA" id="ARBA00022748"/>
    </source>
</evidence>
<dbReference type="GO" id="GO:0017004">
    <property type="term" value="P:cytochrome complex assembly"/>
    <property type="evidence" value="ECO:0007669"/>
    <property type="project" value="UniProtKB-KW"/>
</dbReference>
<sequence>MNSPIDSEAPALLQARGLAYLRNDEPIFGPLSFQLYGGDVVLMEGDNGSGKTTLLKVLSGLLEPSSGEILLNGEPLTLARLSHQVALLGHLLGIKAELSPLQNLRFAIGIGGLRAGITPHHALKSVGLEGYEDVPLRQLSAGQKKRVALARLLLVPAALWLLDEPYANLDREGIGLVNRLLELHALRGGAALITSHGAYAYTSGTPRRIALRNTDMAAA</sequence>
<evidence type="ECO:0000313" key="9">
    <source>
        <dbReference type="Proteomes" id="UP000295293"/>
    </source>
</evidence>
<evidence type="ECO:0000256" key="2">
    <source>
        <dbReference type="ARBA" id="ARBA00022741"/>
    </source>
</evidence>
<dbReference type="GO" id="GO:0005524">
    <property type="term" value="F:ATP binding"/>
    <property type="evidence" value="ECO:0007669"/>
    <property type="project" value="UniProtKB-KW"/>
</dbReference>
<dbReference type="SMART" id="SM00382">
    <property type="entry name" value="AAA"/>
    <property type="match status" value="1"/>
</dbReference>
<dbReference type="GO" id="GO:0022857">
    <property type="term" value="F:transmembrane transporter activity"/>
    <property type="evidence" value="ECO:0007669"/>
    <property type="project" value="InterPro"/>
</dbReference>
<dbReference type="SUPFAM" id="SSF52540">
    <property type="entry name" value="P-loop containing nucleoside triphosphate hydrolases"/>
    <property type="match status" value="1"/>
</dbReference>